<feature type="region of interest" description="Disordered" evidence="2">
    <location>
        <begin position="1"/>
        <end position="30"/>
    </location>
</feature>
<dbReference type="SMART" id="SM00595">
    <property type="entry name" value="MADF"/>
    <property type="match status" value="1"/>
</dbReference>
<dbReference type="Proteomes" id="UP001159042">
    <property type="component" value="Unassembled WGS sequence"/>
</dbReference>
<name>A0AAV8W423_9CUCU</name>
<feature type="domain" description="BESS" evidence="4">
    <location>
        <begin position="233"/>
        <end position="272"/>
    </location>
</feature>
<evidence type="ECO:0008006" key="7">
    <source>
        <dbReference type="Google" id="ProtNLM"/>
    </source>
</evidence>
<dbReference type="InterPro" id="IPR006578">
    <property type="entry name" value="MADF-dom"/>
</dbReference>
<feature type="compositionally biased region" description="Acidic residues" evidence="2">
    <location>
        <begin position="170"/>
        <end position="188"/>
    </location>
</feature>
<dbReference type="AlphaFoldDB" id="A0AAV8W423"/>
<sequence length="322" mass="37818">MPWQRAAAKQDARKPEGVTNKHAVERRSPHRTLTPDRFYRRLDSVSTRVIMFDIDKFIQCIHERPALWQKGTEEYTDKNCRGKSWTEIGEIMYADWRRIGAGQREEKIKEMKNKWRHVRDNFFKFLNHKKNGEAPTKRKKYVYADSLKFLLTTMDKRKARTTVSESVVKDDEEEEEEDDKEGETAETDTADEELVAVSLCSPELGHGKGRNSECHQCSNVSVLKRLENRRLEEDADRLFLLSLLPDYKRLSDEDKIDFRLVTLQFLRDARRRKNFNYQQASIVETPFLLQPALVNLEGQLTVPAGCLRQKEEILDTKEENHK</sequence>
<reference evidence="5 6" key="1">
    <citation type="journal article" date="2023" name="Insect Mol. Biol.">
        <title>Genome sequencing provides insights into the evolution of gene families encoding plant cell wall-degrading enzymes in longhorned beetles.</title>
        <authorList>
            <person name="Shin N.R."/>
            <person name="Okamura Y."/>
            <person name="Kirsch R."/>
            <person name="Pauchet Y."/>
        </authorList>
    </citation>
    <scope>NUCLEOTIDE SEQUENCE [LARGE SCALE GENOMIC DNA]</scope>
    <source>
        <strain evidence="5">EAD_L_NR</strain>
    </source>
</reference>
<evidence type="ECO:0000259" key="4">
    <source>
        <dbReference type="PROSITE" id="PS51031"/>
    </source>
</evidence>
<dbReference type="GO" id="GO:0005634">
    <property type="term" value="C:nucleus"/>
    <property type="evidence" value="ECO:0007669"/>
    <property type="project" value="UniProtKB-SubCell"/>
</dbReference>
<keyword evidence="1" id="KW-0539">Nucleus</keyword>
<evidence type="ECO:0000313" key="5">
    <source>
        <dbReference type="EMBL" id="KAJ8921406.1"/>
    </source>
</evidence>
<dbReference type="PANTHER" id="PTHR12243">
    <property type="entry name" value="MADF DOMAIN TRANSCRIPTION FACTOR"/>
    <property type="match status" value="1"/>
</dbReference>
<dbReference type="InterPro" id="IPR004210">
    <property type="entry name" value="BESS_motif"/>
</dbReference>
<comment type="subcellular location">
    <subcellularLocation>
        <location evidence="1">Nucleus</location>
    </subcellularLocation>
</comment>
<dbReference type="PROSITE" id="PS51029">
    <property type="entry name" value="MADF"/>
    <property type="match status" value="1"/>
</dbReference>
<protein>
    <recommendedName>
        <fullName evidence="7">MADF domain-containing protein</fullName>
    </recommendedName>
</protein>
<comment type="caution">
    <text evidence="5">The sequence shown here is derived from an EMBL/GenBank/DDBJ whole genome shotgun (WGS) entry which is preliminary data.</text>
</comment>
<gene>
    <name evidence="5" type="ORF">NQ315_003024</name>
</gene>
<dbReference type="Pfam" id="PF10545">
    <property type="entry name" value="MADF_DNA_bdg"/>
    <property type="match status" value="1"/>
</dbReference>
<feature type="region of interest" description="Disordered" evidence="2">
    <location>
        <begin position="161"/>
        <end position="188"/>
    </location>
</feature>
<dbReference type="Pfam" id="PF02944">
    <property type="entry name" value="BESS"/>
    <property type="match status" value="1"/>
</dbReference>
<dbReference type="PROSITE" id="PS51031">
    <property type="entry name" value="BESS"/>
    <property type="match status" value="1"/>
</dbReference>
<keyword evidence="6" id="KW-1185">Reference proteome</keyword>
<dbReference type="GO" id="GO:0003677">
    <property type="term" value="F:DNA binding"/>
    <property type="evidence" value="ECO:0007669"/>
    <property type="project" value="InterPro"/>
</dbReference>
<evidence type="ECO:0000259" key="3">
    <source>
        <dbReference type="PROSITE" id="PS51029"/>
    </source>
</evidence>
<dbReference type="EMBL" id="JANEYG010000010">
    <property type="protein sequence ID" value="KAJ8921406.1"/>
    <property type="molecule type" value="Genomic_DNA"/>
</dbReference>
<evidence type="ECO:0000313" key="6">
    <source>
        <dbReference type="Proteomes" id="UP001159042"/>
    </source>
</evidence>
<feature type="domain" description="MADF" evidence="3">
    <location>
        <begin position="56"/>
        <end position="155"/>
    </location>
</feature>
<accession>A0AAV8W423</accession>
<evidence type="ECO:0000256" key="1">
    <source>
        <dbReference type="PROSITE-ProRule" id="PRU00371"/>
    </source>
</evidence>
<proteinExistence type="predicted"/>
<dbReference type="PANTHER" id="PTHR12243:SF67">
    <property type="entry name" value="COREPRESSOR OF PANGOLIN, ISOFORM A-RELATED"/>
    <property type="match status" value="1"/>
</dbReference>
<dbReference type="InterPro" id="IPR039353">
    <property type="entry name" value="TF_Adf1"/>
</dbReference>
<evidence type="ECO:0000256" key="2">
    <source>
        <dbReference type="SAM" id="MobiDB-lite"/>
    </source>
</evidence>
<organism evidence="5 6">
    <name type="scientific">Exocentrus adspersus</name>
    <dbReference type="NCBI Taxonomy" id="1586481"/>
    <lineage>
        <taxon>Eukaryota</taxon>
        <taxon>Metazoa</taxon>
        <taxon>Ecdysozoa</taxon>
        <taxon>Arthropoda</taxon>
        <taxon>Hexapoda</taxon>
        <taxon>Insecta</taxon>
        <taxon>Pterygota</taxon>
        <taxon>Neoptera</taxon>
        <taxon>Endopterygota</taxon>
        <taxon>Coleoptera</taxon>
        <taxon>Polyphaga</taxon>
        <taxon>Cucujiformia</taxon>
        <taxon>Chrysomeloidea</taxon>
        <taxon>Cerambycidae</taxon>
        <taxon>Lamiinae</taxon>
        <taxon>Acanthocinini</taxon>
        <taxon>Exocentrus</taxon>
    </lineage>
</organism>